<evidence type="ECO:0000256" key="1">
    <source>
        <dbReference type="SAM" id="MobiDB-lite"/>
    </source>
</evidence>
<sequence>MSLVKYSPDVWTANGVESTFKITFDVDSSLEGTTELCGLGWRFRWSCPEGKSVAVYFDAHLLRSGDYGQVVISTKQANDLNQVSILSNRINYLNLPLGAEDPSDSLHLGTWQKYHLKGKKGKKLASRTVVFSVAFDQALGLSLPSSLPTPVIDTWRDIPSLPLSTRIRASLADTIRGGQSVDVKFYAYNTIKDGQLTDPRPLYGALVLMRGVSTQFDEDLKDMLGGFSEGKMVDIDADDDPEPYFDGYDYLSDSDLEDVEEPEDDEEQEDLADKDTTDEPEIVQLPQQTPESATPLASPAEPALPSSTAAVEMTQSRYHRKARLGHRVEIKGHAYKTWNALLYYLYTDTINFRPIGSPRASDRERTTDEPVCSPKSMYKLADKHGFTELKSLCLASIRSQMSDANIVRETFSNFSSLFKEVQAIQIAHLRTRLNEKSIQDDMKGMIKTPPESDPAAAATQPSSPLPVYTPQNAESDPPELESASQSPRAAEIDGDSDVDALNEEMSRLASSDRDHEASDVEEEDEDELDDDSEVEILEPNKTGLKIKIPARPATPENVHPELQHVVKLTPARNATKRAKGKQVAAPRIKKARKDESDDAGMAKRKQKAAAKPVSESSNDDTPPQPAKRKPGRPRKVKPVNEISEDIPATALLFACFRWTVQQQRKGRHTTTGSTTTEIKTSELVGPATITSTSPADIDELCEMLVGEDMLQLLMPRITAADIDKRTLRWAIHNLKTSRSSTLLPLNDAALPGLRDRVPGLSKTPDTVIQVLVARPRAAIGTSTLDLPVETEKEDPVTKFDTLLEGKKPIDAKLGIICEDILAAFSPARPNAEGGMDPAGPRHCGVHPDAYGPAAADGDGLASLKHENEGWATLPLGSRGFKTDDARKDVKSQVQTTSAATGDVFSASSAFGSPAAMMGGLMNPFAMQQQMFMNQMMLQQQQMAMQGFMATGGGMMPFGG</sequence>
<feature type="region of interest" description="Disordered" evidence="1">
    <location>
        <begin position="443"/>
        <end position="641"/>
    </location>
</feature>
<feature type="compositionally biased region" description="Acidic residues" evidence="1">
    <location>
        <begin position="492"/>
        <end position="502"/>
    </location>
</feature>
<protein>
    <recommendedName>
        <fullName evidence="4">MATH domain-containing protein</fullName>
    </recommendedName>
</protein>
<feature type="compositionally biased region" description="Low complexity" evidence="1">
    <location>
        <begin position="290"/>
        <end position="310"/>
    </location>
</feature>
<reference evidence="2" key="1">
    <citation type="submission" date="2020-05" db="EMBL/GenBank/DDBJ databases">
        <title>Mycena genomes resolve the evolution of fungal bioluminescence.</title>
        <authorList>
            <person name="Tsai I.J."/>
        </authorList>
    </citation>
    <scope>NUCLEOTIDE SEQUENCE</scope>
    <source>
        <strain evidence="2">110903Hualien_Pintung</strain>
    </source>
</reference>
<gene>
    <name evidence="2" type="ORF">HMN09_01188500</name>
</gene>
<organism evidence="2 3">
    <name type="scientific">Mycena chlorophos</name>
    <name type="common">Agaric fungus</name>
    <name type="synonym">Agaricus chlorophos</name>
    <dbReference type="NCBI Taxonomy" id="658473"/>
    <lineage>
        <taxon>Eukaryota</taxon>
        <taxon>Fungi</taxon>
        <taxon>Dikarya</taxon>
        <taxon>Basidiomycota</taxon>
        <taxon>Agaricomycotina</taxon>
        <taxon>Agaricomycetes</taxon>
        <taxon>Agaricomycetidae</taxon>
        <taxon>Agaricales</taxon>
        <taxon>Marasmiineae</taxon>
        <taxon>Mycenaceae</taxon>
        <taxon>Mycena</taxon>
    </lineage>
</organism>
<evidence type="ECO:0008006" key="4">
    <source>
        <dbReference type="Google" id="ProtNLM"/>
    </source>
</evidence>
<dbReference type="Gene3D" id="3.30.710.10">
    <property type="entry name" value="Potassium Channel Kv1.1, Chain A"/>
    <property type="match status" value="1"/>
</dbReference>
<proteinExistence type="predicted"/>
<feature type="compositionally biased region" description="Acidic residues" evidence="1">
    <location>
        <begin position="519"/>
        <end position="536"/>
    </location>
</feature>
<feature type="compositionally biased region" description="Acidic residues" evidence="1">
    <location>
        <begin position="256"/>
        <end position="270"/>
    </location>
</feature>
<feature type="compositionally biased region" description="Basic and acidic residues" evidence="1">
    <location>
        <begin position="504"/>
        <end position="518"/>
    </location>
</feature>
<name>A0A8H6S9R5_MYCCL</name>
<feature type="compositionally biased region" description="Basic residues" evidence="1">
    <location>
        <begin position="626"/>
        <end position="637"/>
    </location>
</feature>
<dbReference type="InterPro" id="IPR011333">
    <property type="entry name" value="SKP1/BTB/POZ_sf"/>
</dbReference>
<evidence type="ECO:0000313" key="2">
    <source>
        <dbReference type="EMBL" id="KAF7293920.1"/>
    </source>
</evidence>
<evidence type="ECO:0000313" key="3">
    <source>
        <dbReference type="Proteomes" id="UP000613580"/>
    </source>
</evidence>
<dbReference type="EMBL" id="JACAZE010000020">
    <property type="protein sequence ID" value="KAF7293920.1"/>
    <property type="molecule type" value="Genomic_DNA"/>
</dbReference>
<comment type="caution">
    <text evidence="2">The sequence shown here is derived from an EMBL/GenBank/DDBJ whole genome shotgun (WGS) entry which is preliminary data.</text>
</comment>
<dbReference type="AlphaFoldDB" id="A0A8H6S9R5"/>
<feature type="region of interest" description="Disordered" evidence="1">
    <location>
        <begin position="256"/>
        <end position="314"/>
    </location>
</feature>
<accession>A0A8H6S9R5</accession>
<dbReference type="OrthoDB" id="6359816at2759"/>
<dbReference type="Proteomes" id="UP000613580">
    <property type="component" value="Unassembled WGS sequence"/>
</dbReference>
<keyword evidence="3" id="KW-1185">Reference proteome</keyword>